<reference evidence="1" key="1">
    <citation type="submission" date="2016-08" db="EMBL/GenBank/DDBJ databases">
        <authorList>
            <person name="Seilhamer J.J."/>
        </authorList>
    </citation>
    <scope>NUCLEOTIDE SEQUENCE</scope>
    <source>
        <strain evidence="1">86-1</strain>
    </source>
</reference>
<dbReference type="RefSeq" id="WP_179980784.1">
    <property type="nucleotide sequence ID" value="NZ_LT608333.1"/>
</dbReference>
<dbReference type="Gene3D" id="3.40.1260.10">
    <property type="entry name" value="DsrEFH-like"/>
    <property type="match status" value="1"/>
</dbReference>
<proteinExistence type="predicted"/>
<dbReference type="EMBL" id="FMJC01000002">
    <property type="protein sequence ID" value="SCM73646.1"/>
    <property type="molecule type" value="Genomic_DNA"/>
</dbReference>
<dbReference type="PANTHER" id="PTHR37691:SF1">
    <property type="entry name" value="BLR3518 PROTEIN"/>
    <property type="match status" value="1"/>
</dbReference>
<name>A0A212L7Y1_9BACT</name>
<evidence type="ECO:0000313" key="1">
    <source>
        <dbReference type="EMBL" id="SCM73646.1"/>
    </source>
</evidence>
<dbReference type="InterPro" id="IPR027396">
    <property type="entry name" value="DsrEFH-like"/>
</dbReference>
<dbReference type="SUPFAM" id="SSF75169">
    <property type="entry name" value="DsrEFH-like"/>
    <property type="match status" value="1"/>
</dbReference>
<dbReference type="PANTHER" id="PTHR37691">
    <property type="entry name" value="BLR3518 PROTEIN"/>
    <property type="match status" value="1"/>
</dbReference>
<sequence>MNYDLCLHIDSKEPAILKLVLMNAANYIKALPNERYQLVVVANGPSAVQFHKSNEEFRAMAAPLQEQGVRIRVCANALANSNMTPEDLWPGCEVVPAGLVEIVRLQREGFAYIKP</sequence>
<dbReference type="InterPro" id="IPR003787">
    <property type="entry name" value="Sulphur_relay_DsrE/F-like"/>
</dbReference>
<gene>
    <name evidence="1" type="ORF">KL86DES1_21435</name>
</gene>
<dbReference type="Pfam" id="PF02635">
    <property type="entry name" value="DsrE"/>
    <property type="match status" value="1"/>
</dbReference>
<protein>
    <submittedName>
        <fullName evidence="1">Uncharacterized protein</fullName>
    </submittedName>
</protein>
<dbReference type="AlphaFoldDB" id="A0A212L7Y1"/>
<accession>A0A212L7Y1</accession>
<organism evidence="1">
    <name type="scientific">uncultured Desulfovibrio sp</name>
    <dbReference type="NCBI Taxonomy" id="167968"/>
    <lineage>
        <taxon>Bacteria</taxon>
        <taxon>Pseudomonadati</taxon>
        <taxon>Thermodesulfobacteriota</taxon>
        <taxon>Desulfovibrionia</taxon>
        <taxon>Desulfovibrionales</taxon>
        <taxon>Desulfovibrionaceae</taxon>
        <taxon>Desulfovibrio</taxon>
        <taxon>environmental samples</taxon>
    </lineage>
</organism>